<reference evidence="3 4" key="1">
    <citation type="submission" date="2020-01" db="EMBL/GenBank/DDBJ databases">
        <title>Genomes of bacteria type strains.</title>
        <authorList>
            <person name="Chen J."/>
            <person name="Zhu S."/>
            <person name="Yang J."/>
        </authorList>
    </citation>
    <scope>NUCLEOTIDE SEQUENCE [LARGE SCALE GENOMIC DNA]</scope>
    <source>
        <strain evidence="3 4">DSM 16655</strain>
    </source>
</reference>
<dbReference type="SUPFAM" id="SSF51735">
    <property type="entry name" value="NAD(P)-binding Rossmann-fold domains"/>
    <property type="match status" value="1"/>
</dbReference>
<comment type="similarity">
    <text evidence="1">Belongs to the short-chain dehydrogenases/reductases (SDR) family.</text>
</comment>
<sequence>MDLQLKDKIVVVTGPAKGMGAAISLGFAREGANLALLGRDTGAIEPVAGEARAMGVQAEIFSCDVTDPDAVEAAIANVLERYDGRIDILVNVAGGTGPIGKSGVETSAREFDEIIHLNMRGPFNLIRAVAPTMQRQRSGKIVNVGGTFGLRGRAMRMAYSSSKWGLRGITKSFALELGPDNINVNLVAPGMVEGPRFRTKVVPQVAAQHGISEDEAAELHASDYALARISTDEDIAAATLFLASEQSRQITGVDLPVDGGWAAL</sequence>
<keyword evidence="2" id="KW-0560">Oxidoreductase</keyword>
<dbReference type="Pfam" id="PF13561">
    <property type="entry name" value="adh_short_C2"/>
    <property type="match status" value="1"/>
</dbReference>
<dbReference type="PANTHER" id="PTHR24321:SF8">
    <property type="entry name" value="ESTRADIOL 17-BETA-DEHYDROGENASE 8-RELATED"/>
    <property type="match status" value="1"/>
</dbReference>
<evidence type="ECO:0000313" key="4">
    <source>
        <dbReference type="Proteomes" id="UP001320715"/>
    </source>
</evidence>
<dbReference type="PRINTS" id="PR00081">
    <property type="entry name" value="GDHRDH"/>
</dbReference>
<proteinExistence type="inferred from homology"/>
<name>A0ABT1CWE2_9HYPH</name>
<dbReference type="RefSeq" id="WP_152009926.1">
    <property type="nucleotide sequence ID" value="NZ_JAAAML010000004.1"/>
</dbReference>
<comment type="caution">
    <text evidence="3">The sequence shown here is derived from an EMBL/GenBank/DDBJ whole genome shotgun (WGS) entry which is preliminary data.</text>
</comment>
<dbReference type="Proteomes" id="UP001320715">
    <property type="component" value="Unassembled WGS sequence"/>
</dbReference>
<gene>
    <name evidence="3" type="ORF">GTW23_20355</name>
</gene>
<dbReference type="InterPro" id="IPR002347">
    <property type="entry name" value="SDR_fam"/>
</dbReference>
<evidence type="ECO:0000256" key="1">
    <source>
        <dbReference type="ARBA" id="ARBA00006484"/>
    </source>
</evidence>
<keyword evidence="4" id="KW-1185">Reference proteome</keyword>
<dbReference type="EMBL" id="JAAAML010000004">
    <property type="protein sequence ID" value="MCO6410539.1"/>
    <property type="molecule type" value="Genomic_DNA"/>
</dbReference>
<dbReference type="PANTHER" id="PTHR24321">
    <property type="entry name" value="DEHYDROGENASES, SHORT CHAIN"/>
    <property type="match status" value="1"/>
</dbReference>
<evidence type="ECO:0000313" key="3">
    <source>
        <dbReference type="EMBL" id="MCO6410539.1"/>
    </source>
</evidence>
<organism evidence="3 4">
    <name type="scientific">Hoeflea alexandrii</name>
    <dbReference type="NCBI Taxonomy" id="288436"/>
    <lineage>
        <taxon>Bacteria</taxon>
        <taxon>Pseudomonadati</taxon>
        <taxon>Pseudomonadota</taxon>
        <taxon>Alphaproteobacteria</taxon>
        <taxon>Hyphomicrobiales</taxon>
        <taxon>Rhizobiaceae</taxon>
        <taxon>Hoeflea</taxon>
    </lineage>
</organism>
<dbReference type="CDD" id="cd05233">
    <property type="entry name" value="SDR_c"/>
    <property type="match status" value="1"/>
</dbReference>
<dbReference type="Gene3D" id="3.40.50.720">
    <property type="entry name" value="NAD(P)-binding Rossmann-like Domain"/>
    <property type="match status" value="1"/>
</dbReference>
<protein>
    <submittedName>
        <fullName evidence="3">SDR family oxidoreductase</fullName>
    </submittedName>
</protein>
<dbReference type="PRINTS" id="PR00080">
    <property type="entry name" value="SDRFAMILY"/>
</dbReference>
<accession>A0ABT1CWE2</accession>
<dbReference type="InterPro" id="IPR036291">
    <property type="entry name" value="NAD(P)-bd_dom_sf"/>
</dbReference>
<evidence type="ECO:0000256" key="2">
    <source>
        <dbReference type="ARBA" id="ARBA00023002"/>
    </source>
</evidence>